<feature type="region of interest" description="Disordered" evidence="1">
    <location>
        <begin position="102"/>
        <end position="138"/>
    </location>
</feature>
<reference evidence="3 4" key="1">
    <citation type="submission" date="2019-07" db="EMBL/GenBank/DDBJ databases">
        <title>Whole genome shotgun sequence of Microvirga aerophila NBRC 106136.</title>
        <authorList>
            <person name="Hosoyama A."/>
            <person name="Uohara A."/>
            <person name="Ohji S."/>
            <person name="Ichikawa N."/>
        </authorList>
    </citation>
    <scope>NUCLEOTIDE SEQUENCE [LARGE SCALE GENOMIC DNA]</scope>
    <source>
        <strain evidence="3 4">NBRC 106136</strain>
    </source>
</reference>
<organism evidence="3 4">
    <name type="scientific">Microvirga aerophila</name>
    <dbReference type="NCBI Taxonomy" id="670291"/>
    <lineage>
        <taxon>Bacteria</taxon>
        <taxon>Pseudomonadati</taxon>
        <taxon>Pseudomonadota</taxon>
        <taxon>Alphaproteobacteria</taxon>
        <taxon>Hyphomicrobiales</taxon>
        <taxon>Methylobacteriaceae</taxon>
        <taxon>Microvirga</taxon>
    </lineage>
</organism>
<evidence type="ECO:0000256" key="1">
    <source>
        <dbReference type="SAM" id="MobiDB-lite"/>
    </source>
</evidence>
<dbReference type="Proteomes" id="UP000321085">
    <property type="component" value="Unassembled WGS sequence"/>
</dbReference>
<keyword evidence="2" id="KW-1133">Transmembrane helix</keyword>
<evidence type="ECO:0000313" key="4">
    <source>
        <dbReference type="Proteomes" id="UP000321085"/>
    </source>
</evidence>
<dbReference type="OrthoDB" id="8020467at2"/>
<protein>
    <submittedName>
        <fullName evidence="3">Uncharacterized protein</fullName>
    </submittedName>
</protein>
<keyword evidence="2" id="KW-0472">Membrane</keyword>
<comment type="caution">
    <text evidence="3">The sequence shown here is derived from an EMBL/GenBank/DDBJ whole genome shotgun (WGS) entry which is preliminary data.</text>
</comment>
<proteinExistence type="predicted"/>
<gene>
    <name evidence="3" type="ORF">MAE02_19110</name>
</gene>
<keyword evidence="2" id="KW-0812">Transmembrane</keyword>
<dbReference type="RefSeq" id="WP_114186679.1">
    <property type="nucleotide sequence ID" value="NZ_BJYU01000020.1"/>
</dbReference>
<accession>A0A512BQP3</accession>
<name>A0A512BQP3_9HYPH</name>
<dbReference type="AlphaFoldDB" id="A0A512BQP3"/>
<evidence type="ECO:0000256" key="2">
    <source>
        <dbReference type="SAM" id="Phobius"/>
    </source>
</evidence>
<dbReference type="EMBL" id="BJYU01000020">
    <property type="protein sequence ID" value="GEO14215.1"/>
    <property type="molecule type" value="Genomic_DNA"/>
</dbReference>
<keyword evidence="4" id="KW-1185">Reference proteome</keyword>
<evidence type="ECO:0000313" key="3">
    <source>
        <dbReference type="EMBL" id="GEO14215.1"/>
    </source>
</evidence>
<feature type="transmembrane region" description="Helical" evidence="2">
    <location>
        <begin position="14"/>
        <end position="35"/>
    </location>
</feature>
<sequence>MSDSSTLISLALEWGPAILIVLLAAWVIMAVSRFFKRLFAGGRSESAPVTPQPYPAQERREPMLGTVAPKVSTIPDAADVLALKASIDALTRQIAALERRLAPASSAQTDAGEPPAVKGAEVIPMAIDPASPSGRRKG</sequence>